<dbReference type="InterPro" id="IPR026002">
    <property type="entry name" value="ATC_hydrolase-like"/>
</dbReference>
<accession>A0A107ZYX7</accession>
<dbReference type="Pfam" id="PF14196">
    <property type="entry name" value="ATC_hydrolase"/>
    <property type="match status" value="1"/>
</dbReference>
<name>A0A107ZYX7_9BURK</name>
<comment type="caution">
    <text evidence="1">The sequence shown here is derived from an EMBL/GenBank/DDBJ whole genome shotgun (WGS) entry which is preliminary data.</text>
</comment>
<proteinExistence type="predicted"/>
<evidence type="ECO:0000313" key="2">
    <source>
        <dbReference type="Proteomes" id="UP000068603"/>
    </source>
</evidence>
<dbReference type="STRING" id="1503054.WT74_24905"/>
<dbReference type="RefSeq" id="WP_059891031.1">
    <property type="nucleotide sequence ID" value="NZ_LPAO01000028.1"/>
</dbReference>
<evidence type="ECO:0000313" key="1">
    <source>
        <dbReference type="EMBL" id="KWA58915.1"/>
    </source>
</evidence>
<dbReference type="EMBL" id="LPHB01000056">
    <property type="protein sequence ID" value="KWA58915.1"/>
    <property type="molecule type" value="Genomic_DNA"/>
</dbReference>
<reference evidence="1 2" key="1">
    <citation type="submission" date="2015-11" db="EMBL/GenBank/DDBJ databases">
        <title>Expanding the genomic diversity of Burkholderia species for the development of highly accurate diagnostics.</title>
        <authorList>
            <person name="Sahl J."/>
            <person name="Keim P."/>
            <person name="Wagner D."/>
        </authorList>
    </citation>
    <scope>NUCLEOTIDE SEQUENCE [LARGE SCALE GENOMIC DNA]</scope>
    <source>
        <strain evidence="1 2">MSMB1960WGS</strain>
    </source>
</reference>
<dbReference type="Proteomes" id="UP000068603">
    <property type="component" value="Unassembled WGS sequence"/>
</dbReference>
<dbReference type="AlphaFoldDB" id="A0A107ZYX7"/>
<organism evidence="1">
    <name type="scientific">Burkholderia stagnalis</name>
    <dbReference type="NCBI Taxonomy" id="1503054"/>
    <lineage>
        <taxon>Bacteria</taxon>
        <taxon>Pseudomonadati</taxon>
        <taxon>Pseudomonadota</taxon>
        <taxon>Betaproteobacteria</taxon>
        <taxon>Burkholderiales</taxon>
        <taxon>Burkholderiaceae</taxon>
        <taxon>Burkholderia</taxon>
        <taxon>Burkholderia cepacia complex</taxon>
    </lineage>
</organism>
<protein>
    <submittedName>
        <fullName evidence="1">2-amino-thiazoline-4-carboxylic acid hydrolase</fullName>
    </submittedName>
</protein>
<keyword evidence="1" id="KW-0378">Hydrolase</keyword>
<sequence>MTEPTQAQAQAATTEDARLGILARRRIEAEIIKPIYEIMKREFGAERAQAVIAEAVRGAAVDAGRTFAAQEPDGTSVKSFVALQVLWEKDDALDVEVQRVDDAHYDYDVHRCSYAEMYHAMGLGEIGHLLSCARDSYFIQGYDPRIALTRTSTIMQGGQRCDFRYRLQETAQAGTQGAGDAA</sequence>
<gene>
    <name evidence="1" type="ORF">WT44_22495</name>
</gene>
<dbReference type="GO" id="GO:0016787">
    <property type="term" value="F:hydrolase activity"/>
    <property type="evidence" value="ECO:0007669"/>
    <property type="project" value="UniProtKB-KW"/>
</dbReference>